<dbReference type="EMBL" id="MSIF01000043">
    <property type="protein sequence ID" value="OLF04501.1"/>
    <property type="molecule type" value="Genomic_DNA"/>
</dbReference>
<dbReference type="InterPro" id="IPR004176">
    <property type="entry name" value="Clp_R_N"/>
</dbReference>
<gene>
    <name evidence="3" type="ORF">BLA60_40675</name>
</gene>
<sequence>MFERFTKSARHVVLNAVSEAENDRAERVTAEHLMLSLLRAPAVTASLLADSGVLPEDVRDEFAQARRRAGLTQSEVDALSGLGIDLPSIVSRIEATHGPDALAAPKRRRPHLPGSHIPFADEAKNILTNALVQAKENRDRHISDHHFLLAMAAAPGVPAQILAEHGLTYTAVLRHFAKAG</sequence>
<evidence type="ECO:0000313" key="3">
    <source>
        <dbReference type="EMBL" id="OLF04501.1"/>
    </source>
</evidence>
<dbReference type="SUPFAM" id="SSF81923">
    <property type="entry name" value="Double Clp-N motif"/>
    <property type="match status" value="2"/>
</dbReference>
<dbReference type="Pfam" id="PF02861">
    <property type="entry name" value="Clp_N"/>
    <property type="match status" value="1"/>
</dbReference>
<dbReference type="Proteomes" id="UP000185696">
    <property type="component" value="Unassembled WGS sequence"/>
</dbReference>
<evidence type="ECO:0000259" key="2">
    <source>
        <dbReference type="PROSITE" id="PS51903"/>
    </source>
</evidence>
<dbReference type="Gene3D" id="1.10.1780.10">
    <property type="entry name" value="Clp, N-terminal domain"/>
    <property type="match status" value="2"/>
</dbReference>
<dbReference type="OrthoDB" id="3628183at2"/>
<evidence type="ECO:0000313" key="4">
    <source>
        <dbReference type="Proteomes" id="UP000185696"/>
    </source>
</evidence>
<proteinExistence type="predicted"/>
<organism evidence="3 4">
    <name type="scientific">Actinophytocola xinjiangensis</name>
    <dbReference type="NCBI Taxonomy" id="485602"/>
    <lineage>
        <taxon>Bacteria</taxon>
        <taxon>Bacillati</taxon>
        <taxon>Actinomycetota</taxon>
        <taxon>Actinomycetes</taxon>
        <taxon>Pseudonocardiales</taxon>
        <taxon>Pseudonocardiaceae</taxon>
    </lineage>
</organism>
<keyword evidence="1" id="KW-0677">Repeat</keyword>
<dbReference type="PROSITE" id="PS51903">
    <property type="entry name" value="CLP_R"/>
    <property type="match status" value="1"/>
</dbReference>
<accession>A0A7Z1AT77</accession>
<dbReference type="InterPro" id="IPR036628">
    <property type="entry name" value="Clp_N_dom_sf"/>
</dbReference>
<comment type="caution">
    <text evidence="3">The sequence shown here is derived from an EMBL/GenBank/DDBJ whole genome shotgun (WGS) entry which is preliminary data.</text>
</comment>
<reference evidence="3 4" key="1">
    <citation type="submission" date="2016-12" db="EMBL/GenBank/DDBJ databases">
        <title>The draft genome sequence of Actinophytocola xinjiangensis.</title>
        <authorList>
            <person name="Wang W."/>
            <person name="Yuan L."/>
        </authorList>
    </citation>
    <scope>NUCLEOTIDE SEQUENCE [LARGE SCALE GENOMIC DNA]</scope>
    <source>
        <strain evidence="3 4">CGMCC 4.4663</strain>
    </source>
</reference>
<keyword evidence="4" id="KW-1185">Reference proteome</keyword>
<name>A0A7Z1AT77_9PSEU</name>
<feature type="domain" description="Clp R" evidence="2">
    <location>
        <begin position="2"/>
        <end position="180"/>
    </location>
</feature>
<dbReference type="AlphaFoldDB" id="A0A7Z1AT77"/>
<evidence type="ECO:0000256" key="1">
    <source>
        <dbReference type="PROSITE-ProRule" id="PRU01251"/>
    </source>
</evidence>
<protein>
    <recommendedName>
        <fullName evidence="2">Clp R domain-containing protein</fullName>
    </recommendedName>
</protein>